<organism evidence="2 3">
    <name type="scientific">Janthinobacterium lividum</name>
    <dbReference type="NCBI Taxonomy" id="29581"/>
    <lineage>
        <taxon>Bacteria</taxon>
        <taxon>Pseudomonadati</taxon>
        <taxon>Pseudomonadota</taxon>
        <taxon>Betaproteobacteria</taxon>
        <taxon>Burkholderiales</taxon>
        <taxon>Oxalobacteraceae</taxon>
        <taxon>Janthinobacterium</taxon>
    </lineage>
</organism>
<feature type="region of interest" description="Disordered" evidence="1">
    <location>
        <begin position="72"/>
        <end position="91"/>
    </location>
</feature>
<sequence length="131" mass="13839">MAQKASDCTSLANGRLYHGVMARTARRASRSTCPTRVTLHASRATDGWSTILAVSSPLPLFTKNMPSCAAMSSLSGTTNTPPSETLIGTGAPVPIKATRTSSMLAFSLAGIRRRAMTTLPLDTCHTFLAVR</sequence>
<feature type="compositionally biased region" description="Polar residues" evidence="1">
    <location>
        <begin position="72"/>
        <end position="83"/>
    </location>
</feature>
<comment type="caution">
    <text evidence="2">The sequence shown here is derived from an EMBL/GenBank/DDBJ whole genome shotgun (WGS) entry which is preliminary data.</text>
</comment>
<accession>A0A1E8PKP4</accession>
<evidence type="ECO:0000313" key="3">
    <source>
        <dbReference type="Proteomes" id="UP000092634"/>
    </source>
</evidence>
<evidence type="ECO:0000256" key="1">
    <source>
        <dbReference type="SAM" id="MobiDB-lite"/>
    </source>
</evidence>
<evidence type="ECO:0000313" key="2">
    <source>
        <dbReference type="EMBL" id="OFJ46902.1"/>
    </source>
</evidence>
<dbReference type="EMBL" id="MAQB02000009">
    <property type="protein sequence ID" value="OFJ46902.1"/>
    <property type="molecule type" value="Genomic_DNA"/>
</dbReference>
<protein>
    <submittedName>
        <fullName evidence="2">Uncharacterized protein</fullName>
    </submittedName>
</protein>
<gene>
    <name evidence="2" type="ORF">BA896_017520</name>
</gene>
<name>A0A1E8PKP4_9BURK</name>
<dbReference type="Proteomes" id="UP000092634">
    <property type="component" value="Unassembled WGS sequence"/>
</dbReference>
<dbReference type="AlphaFoldDB" id="A0A1E8PKP4"/>
<proteinExistence type="predicted"/>
<reference evidence="2 3" key="1">
    <citation type="submission" date="2016-10" db="EMBL/GenBank/DDBJ databases">
        <title>Updated version of Genome Assembly of Janthinobacterium lividum ERGS5:01.</title>
        <authorList>
            <person name="Kumar R."/>
            <person name="Acharya V."/>
            <person name="Singh D."/>
        </authorList>
    </citation>
    <scope>NUCLEOTIDE SEQUENCE [LARGE SCALE GENOMIC DNA]</scope>
    <source>
        <strain evidence="2 3">ERGS5:01</strain>
    </source>
</reference>